<name>A0A183C0F6_GLOPA</name>
<dbReference type="PROSITE" id="PS51257">
    <property type="entry name" value="PROKAR_LIPOPROTEIN"/>
    <property type="match status" value="1"/>
</dbReference>
<dbReference type="Proteomes" id="UP000050741">
    <property type="component" value="Unassembled WGS sequence"/>
</dbReference>
<evidence type="ECO:0000256" key="1">
    <source>
        <dbReference type="SAM" id="MobiDB-lite"/>
    </source>
</evidence>
<protein>
    <submittedName>
        <fullName evidence="3">Fibrous sheath-interacting protein 1</fullName>
    </submittedName>
</protein>
<proteinExistence type="predicted"/>
<reference evidence="3" key="2">
    <citation type="submission" date="2016-06" db="UniProtKB">
        <authorList>
            <consortium name="WormBaseParasite"/>
        </authorList>
    </citation>
    <scope>IDENTIFICATION</scope>
</reference>
<dbReference type="WBParaSite" id="GPLIN_000634900">
    <property type="protein sequence ID" value="GPLIN_000634900"/>
    <property type="gene ID" value="GPLIN_000634900"/>
</dbReference>
<reference evidence="2" key="1">
    <citation type="submission" date="2014-05" db="EMBL/GenBank/DDBJ databases">
        <title>The genome and life-stage specific transcriptomes of Globodera pallida elucidate key aspects of plant parasitism by a cyst nematode.</title>
        <authorList>
            <person name="Cotton J.A."/>
            <person name="Lilley C.J."/>
            <person name="Jones L.M."/>
            <person name="Kikuchi T."/>
            <person name="Reid A.J."/>
            <person name="Thorpe P."/>
            <person name="Tsai I.J."/>
            <person name="Beasley H."/>
            <person name="Blok V."/>
            <person name="Cock P.J.A."/>
            <person name="Van den Akker S.E."/>
            <person name="Holroyd N."/>
            <person name="Hunt M."/>
            <person name="Mantelin S."/>
            <person name="Naghra H."/>
            <person name="Pain A."/>
            <person name="Palomares-Rius J.E."/>
            <person name="Zarowiecki M."/>
            <person name="Berriman M."/>
            <person name="Jones J.T."/>
            <person name="Urwin P.E."/>
        </authorList>
    </citation>
    <scope>NUCLEOTIDE SEQUENCE [LARGE SCALE GENOMIC DNA]</scope>
    <source>
        <strain evidence="2">Lindley</strain>
    </source>
</reference>
<evidence type="ECO:0000313" key="2">
    <source>
        <dbReference type="Proteomes" id="UP000050741"/>
    </source>
</evidence>
<organism evidence="2 3">
    <name type="scientific">Globodera pallida</name>
    <name type="common">Potato cyst nematode worm</name>
    <name type="synonym">Heterodera pallida</name>
    <dbReference type="NCBI Taxonomy" id="36090"/>
    <lineage>
        <taxon>Eukaryota</taxon>
        <taxon>Metazoa</taxon>
        <taxon>Ecdysozoa</taxon>
        <taxon>Nematoda</taxon>
        <taxon>Chromadorea</taxon>
        <taxon>Rhabditida</taxon>
        <taxon>Tylenchina</taxon>
        <taxon>Tylenchomorpha</taxon>
        <taxon>Tylenchoidea</taxon>
        <taxon>Heteroderidae</taxon>
        <taxon>Heteroderinae</taxon>
        <taxon>Globodera</taxon>
    </lineage>
</organism>
<evidence type="ECO:0000313" key="3">
    <source>
        <dbReference type="WBParaSite" id="GPLIN_000634900"/>
    </source>
</evidence>
<accession>A0A183C0F6</accession>
<dbReference type="AlphaFoldDB" id="A0A183C0F6"/>
<feature type="region of interest" description="Disordered" evidence="1">
    <location>
        <begin position="1"/>
        <end position="25"/>
    </location>
</feature>
<keyword evidence="2" id="KW-1185">Reference proteome</keyword>
<sequence>MSCHRSAVKPHTPREEMSRSMDSSTIGQSLVACYMQEGRSKPQNTPTKIYTPRAVLEVPDSSLTSKRLVNFDSTREDSAELREE</sequence>